<evidence type="ECO:0000256" key="4">
    <source>
        <dbReference type="ARBA" id="ARBA00023163"/>
    </source>
</evidence>
<organism evidence="9 10">
    <name type="scientific">Cryptotermes secundus</name>
    <dbReference type="NCBI Taxonomy" id="105785"/>
    <lineage>
        <taxon>Eukaryota</taxon>
        <taxon>Metazoa</taxon>
        <taxon>Ecdysozoa</taxon>
        <taxon>Arthropoda</taxon>
        <taxon>Hexapoda</taxon>
        <taxon>Insecta</taxon>
        <taxon>Pterygota</taxon>
        <taxon>Neoptera</taxon>
        <taxon>Polyneoptera</taxon>
        <taxon>Dictyoptera</taxon>
        <taxon>Blattodea</taxon>
        <taxon>Blattoidea</taxon>
        <taxon>Termitoidae</taxon>
        <taxon>Kalotermitidae</taxon>
        <taxon>Cryptotermitinae</taxon>
        <taxon>Cryptotermes</taxon>
    </lineage>
</organism>
<dbReference type="InterPro" id="IPR001699">
    <property type="entry name" value="TF_T-box"/>
</dbReference>
<feature type="region of interest" description="Disordered" evidence="7">
    <location>
        <begin position="223"/>
        <end position="243"/>
    </location>
</feature>
<reference evidence="9 10" key="1">
    <citation type="submission" date="2017-12" db="EMBL/GenBank/DDBJ databases">
        <title>Hemimetabolous genomes reveal molecular basis of termite eusociality.</title>
        <authorList>
            <person name="Harrison M.C."/>
            <person name="Jongepier E."/>
            <person name="Robertson H.M."/>
            <person name="Arning N."/>
            <person name="Bitard-Feildel T."/>
            <person name="Chao H."/>
            <person name="Childers C.P."/>
            <person name="Dinh H."/>
            <person name="Doddapaneni H."/>
            <person name="Dugan S."/>
            <person name="Gowin J."/>
            <person name="Greiner C."/>
            <person name="Han Y."/>
            <person name="Hu H."/>
            <person name="Hughes D.S.T."/>
            <person name="Huylmans A.-K."/>
            <person name="Kemena C."/>
            <person name="Kremer L.P.M."/>
            <person name="Lee S.L."/>
            <person name="Lopez-Ezquerra A."/>
            <person name="Mallet L."/>
            <person name="Monroy-Kuhn J.M."/>
            <person name="Moser A."/>
            <person name="Murali S.C."/>
            <person name="Muzny D.M."/>
            <person name="Otani S."/>
            <person name="Piulachs M.-D."/>
            <person name="Poelchau M."/>
            <person name="Qu J."/>
            <person name="Schaub F."/>
            <person name="Wada-Katsumata A."/>
            <person name="Worley K.C."/>
            <person name="Xie Q."/>
            <person name="Ylla G."/>
            <person name="Poulsen M."/>
            <person name="Gibbs R.A."/>
            <person name="Schal C."/>
            <person name="Richards S."/>
            <person name="Belles X."/>
            <person name="Korb J."/>
            <person name="Bornberg-Bauer E."/>
        </authorList>
    </citation>
    <scope>NUCLEOTIDE SEQUENCE [LARGE SCALE GENOMIC DNA]</scope>
    <source>
        <tissue evidence="9">Whole body</tissue>
    </source>
</reference>
<dbReference type="FunFam" id="2.60.40.820:FF:000010">
    <property type="entry name" value="T-box transcription factor TBX6"/>
    <property type="match status" value="1"/>
</dbReference>
<dbReference type="PANTHER" id="PTHR11267">
    <property type="entry name" value="T-BOX PROTEIN-RELATED"/>
    <property type="match status" value="1"/>
</dbReference>
<sequence length="388" mass="43794">MRDGASEDEGGCVVTEALWGPGKPELKGVKMALLGGDLWRRFHDVHTEMIITKLGRNMFPVITLEVSGLEPEARYFIVMEICLSSDRRYKFVGAEWKPTGKAEPQLAPSSRIFIHQDSPATGTHWMREPVKMKSAKLTNNPLNRSGHVVLTSMHKYVPRIHVIKTSDIMALSWSPTATFTFPETEFIAVTAYQNEQVTALKIDNNPFAKGFRENGLSFVKRKQNETVSASHRKRPCPERSASPSVDCVQTASLPAAEDWNNNGHSTEHVLPVIQDQNESNSVLSINCLNEEISTAVTNINLNSNSLNYPCQGLYQPYYQQHNQPVWKCPYLPPQTPLPPQPSLFPPFLLPCPCYILPYIQHYMEYPAQSYLSHLNSQPYDYSVREKSS</sequence>
<dbReference type="GO" id="GO:0000978">
    <property type="term" value="F:RNA polymerase II cis-regulatory region sequence-specific DNA binding"/>
    <property type="evidence" value="ECO:0007669"/>
    <property type="project" value="InterPro"/>
</dbReference>
<evidence type="ECO:0000256" key="3">
    <source>
        <dbReference type="ARBA" id="ARBA00023125"/>
    </source>
</evidence>
<evidence type="ECO:0000256" key="2">
    <source>
        <dbReference type="ARBA" id="ARBA00023015"/>
    </source>
</evidence>
<proteinExistence type="predicted"/>
<dbReference type="SUPFAM" id="SSF49417">
    <property type="entry name" value="p53-like transcription factors"/>
    <property type="match status" value="1"/>
</dbReference>
<dbReference type="GO" id="GO:0045893">
    <property type="term" value="P:positive regulation of DNA-templated transcription"/>
    <property type="evidence" value="ECO:0007669"/>
    <property type="project" value="InterPro"/>
</dbReference>
<evidence type="ECO:0000259" key="8">
    <source>
        <dbReference type="PROSITE" id="PS50252"/>
    </source>
</evidence>
<keyword evidence="5 6" id="KW-0539">Nucleus</keyword>
<dbReference type="GO" id="GO:0000981">
    <property type="term" value="F:DNA-binding transcription factor activity, RNA polymerase II-specific"/>
    <property type="evidence" value="ECO:0007669"/>
    <property type="project" value="TreeGrafter"/>
</dbReference>
<accession>A0A2J7RJK2</accession>
<name>A0A2J7RJK2_9NEOP</name>
<dbReference type="FunCoup" id="A0A2J7RJK2">
    <property type="interactions" value="114"/>
</dbReference>
<dbReference type="STRING" id="105785.A0A2J7RJK2"/>
<keyword evidence="4" id="KW-0804">Transcription</keyword>
<dbReference type="GO" id="GO:0000785">
    <property type="term" value="C:chromatin"/>
    <property type="evidence" value="ECO:0007669"/>
    <property type="project" value="TreeGrafter"/>
</dbReference>
<dbReference type="Pfam" id="PF00907">
    <property type="entry name" value="T-box"/>
    <property type="match status" value="1"/>
</dbReference>
<keyword evidence="10" id="KW-1185">Reference proteome</keyword>
<dbReference type="PRINTS" id="PR00937">
    <property type="entry name" value="TBOX"/>
</dbReference>
<evidence type="ECO:0000256" key="6">
    <source>
        <dbReference type="PROSITE-ProRule" id="PRU00201"/>
    </source>
</evidence>
<evidence type="ECO:0000256" key="7">
    <source>
        <dbReference type="SAM" id="MobiDB-lite"/>
    </source>
</evidence>
<dbReference type="PANTHER" id="PTHR11267:SF181">
    <property type="entry name" value="OPTOMOTOR-BLIND PROTEIN"/>
    <property type="match status" value="1"/>
</dbReference>
<dbReference type="InterPro" id="IPR036960">
    <property type="entry name" value="T-box_sf"/>
</dbReference>
<evidence type="ECO:0000256" key="1">
    <source>
        <dbReference type="ARBA" id="ARBA00022473"/>
    </source>
</evidence>
<dbReference type="AlphaFoldDB" id="A0A2J7RJK2"/>
<dbReference type="InterPro" id="IPR046360">
    <property type="entry name" value="T-box_DNA-bd"/>
</dbReference>
<evidence type="ECO:0000313" key="10">
    <source>
        <dbReference type="Proteomes" id="UP000235965"/>
    </source>
</evidence>
<keyword evidence="3 6" id="KW-0238">DNA-binding</keyword>
<dbReference type="GO" id="GO:0001708">
    <property type="term" value="P:cell fate specification"/>
    <property type="evidence" value="ECO:0007669"/>
    <property type="project" value="TreeGrafter"/>
</dbReference>
<protein>
    <recommendedName>
        <fullName evidence="8">T-box domain-containing protein</fullName>
    </recommendedName>
</protein>
<comment type="subcellular location">
    <subcellularLocation>
        <location evidence="6">Nucleus</location>
    </subcellularLocation>
</comment>
<dbReference type="EMBL" id="NEVH01002992">
    <property type="protein sequence ID" value="PNF41015.1"/>
    <property type="molecule type" value="Genomic_DNA"/>
</dbReference>
<dbReference type="PROSITE" id="PS50252">
    <property type="entry name" value="TBOX_3"/>
    <property type="match status" value="1"/>
</dbReference>
<dbReference type="OrthoDB" id="7442607at2759"/>
<dbReference type="SMART" id="SM00425">
    <property type="entry name" value="TBOX"/>
    <property type="match status" value="1"/>
</dbReference>
<comment type="caution">
    <text evidence="6">Lacks conserved residue(s) required for the propagation of feature annotation.</text>
</comment>
<dbReference type="Gene3D" id="2.60.40.820">
    <property type="entry name" value="Transcription factor, T-box"/>
    <property type="match status" value="1"/>
</dbReference>
<comment type="caution">
    <text evidence="9">The sequence shown here is derived from an EMBL/GenBank/DDBJ whole genome shotgun (WGS) entry which is preliminary data.</text>
</comment>
<evidence type="ECO:0000256" key="5">
    <source>
        <dbReference type="ARBA" id="ARBA00023242"/>
    </source>
</evidence>
<dbReference type="InterPro" id="IPR008967">
    <property type="entry name" value="p53-like_TF_DNA-bd_sf"/>
</dbReference>
<keyword evidence="2" id="KW-0805">Transcription regulation</keyword>
<gene>
    <name evidence="9" type="ORF">B7P43_G08821</name>
</gene>
<dbReference type="InParanoid" id="A0A2J7RJK2"/>
<evidence type="ECO:0000313" key="9">
    <source>
        <dbReference type="EMBL" id="PNF41015.1"/>
    </source>
</evidence>
<keyword evidence="1" id="KW-0217">Developmental protein</keyword>
<dbReference type="Proteomes" id="UP000235965">
    <property type="component" value="Unassembled WGS sequence"/>
</dbReference>
<dbReference type="GO" id="GO:0005634">
    <property type="term" value="C:nucleus"/>
    <property type="evidence" value="ECO:0007669"/>
    <property type="project" value="UniProtKB-SubCell"/>
</dbReference>
<feature type="domain" description="T-box" evidence="8">
    <location>
        <begin position="33"/>
        <end position="213"/>
    </location>
</feature>